<keyword evidence="3" id="KW-1185">Reference proteome</keyword>
<evidence type="ECO:0000313" key="1">
    <source>
        <dbReference type="EMBL" id="CAI9966035.1"/>
    </source>
</evidence>
<comment type="caution">
    <text evidence="1">The sequence shown here is derived from an EMBL/GenBank/DDBJ whole genome shotgun (WGS) entry which is preliminary data.</text>
</comment>
<dbReference type="Proteomes" id="UP001642409">
    <property type="component" value="Unassembled WGS sequence"/>
</dbReference>
<dbReference type="AlphaFoldDB" id="A0AA86RFC7"/>
<keyword evidence="1" id="KW-0645">Protease</keyword>
<dbReference type="GO" id="GO:0004177">
    <property type="term" value="F:aminopeptidase activity"/>
    <property type="evidence" value="ECO:0007669"/>
    <property type="project" value="UniProtKB-KW"/>
</dbReference>
<protein>
    <submittedName>
        <fullName evidence="1">Methionine aminopeptidase</fullName>
    </submittedName>
    <submittedName>
        <fullName evidence="2">Methionine_aminopeptidase</fullName>
    </submittedName>
</protein>
<evidence type="ECO:0000313" key="2">
    <source>
        <dbReference type="EMBL" id="CAL6009235.1"/>
    </source>
</evidence>
<dbReference type="EMBL" id="CATOUU010000998">
    <property type="protein sequence ID" value="CAI9966035.1"/>
    <property type="molecule type" value="Genomic_DNA"/>
</dbReference>
<accession>A0AA86RFC7</accession>
<keyword evidence="1" id="KW-0378">Hydrolase</keyword>
<gene>
    <name evidence="2" type="ORF">HINF_LOCUS21501</name>
    <name evidence="1" type="ORF">HINF_LOCUS53680</name>
</gene>
<dbReference type="Gene3D" id="3.90.230.10">
    <property type="entry name" value="Creatinase/methionine aminopeptidase superfamily"/>
    <property type="match status" value="1"/>
</dbReference>
<reference evidence="2 3" key="2">
    <citation type="submission" date="2024-07" db="EMBL/GenBank/DDBJ databases">
        <authorList>
            <person name="Akdeniz Z."/>
        </authorList>
    </citation>
    <scope>NUCLEOTIDE SEQUENCE [LARGE SCALE GENOMIC DNA]</scope>
</reference>
<organism evidence="1">
    <name type="scientific">Hexamita inflata</name>
    <dbReference type="NCBI Taxonomy" id="28002"/>
    <lineage>
        <taxon>Eukaryota</taxon>
        <taxon>Metamonada</taxon>
        <taxon>Diplomonadida</taxon>
        <taxon>Hexamitidae</taxon>
        <taxon>Hexamitinae</taxon>
        <taxon>Hexamita</taxon>
    </lineage>
</organism>
<name>A0AA86RFC7_9EUKA</name>
<keyword evidence="1" id="KW-0031">Aminopeptidase</keyword>
<dbReference type="InterPro" id="IPR036005">
    <property type="entry name" value="Creatinase/aminopeptidase-like"/>
</dbReference>
<dbReference type="EMBL" id="CAXDID020000059">
    <property type="protein sequence ID" value="CAL6009235.1"/>
    <property type="molecule type" value="Genomic_DNA"/>
</dbReference>
<evidence type="ECO:0000313" key="3">
    <source>
        <dbReference type="Proteomes" id="UP001642409"/>
    </source>
</evidence>
<reference evidence="1" key="1">
    <citation type="submission" date="2023-06" db="EMBL/GenBank/DDBJ databases">
        <authorList>
            <person name="Kurt Z."/>
        </authorList>
    </citation>
    <scope>NUCLEOTIDE SEQUENCE</scope>
</reference>
<proteinExistence type="predicted"/>
<sequence length="117" mass="14122">MFFHSDKFDVMLQLNRKITYDSLLQDRNLNLQRNKLRFIQLCQVNDSQFDISKKLFVLQKFIYGYLVDYAFSLNWNPELDPIVQASKEATNEAVKLLQLMWQTDTKSLWQIDYFTQR</sequence>